<protein>
    <submittedName>
        <fullName evidence="1">Uncharacterized protein</fullName>
    </submittedName>
</protein>
<organism evidence="1">
    <name type="scientific">marine sediment metagenome</name>
    <dbReference type="NCBI Taxonomy" id="412755"/>
    <lineage>
        <taxon>unclassified sequences</taxon>
        <taxon>metagenomes</taxon>
        <taxon>ecological metagenomes</taxon>
    </lineage>
</organism>
<name>X1QDV3_9ZZZZ</name>
<reference evidence="1" key="1">
    <citation type="journal article" date="2014" name="Front. Microbiol.">
        <title>High frequency of phylogenetically diverse reductive dehalogenase-homologous genes in deep subseafloor sedimentary metagenomes.</title>
        <authorList>
            <person name="Kawai M."/>
            <person name="Futagami T."/>
            <person name="Toyoda A."/>
            <person name="Takaki Y."/>
            <person name="Nishi S."/>
            <person name="Hori S."/>
            <person name="Arai W."/>
            <person name="Tsubouchi T."/>
            <person name="Morono Y."/>
            <person name="Uchiyama I."/>
            <person name="Ito T."/>
            <person name="Fujiyama A."/>
            <person name="Inagaki F."/>
            <person name="Takami H."/>
        </authorList>
    </citation>
    <scope>NUCLEOTIDE SEQUENCE</scope>
    <source>
        <strain evidence="1">Expedition CK06-06</strain>
    </source>
</reference>
<feature type="non-terminal residue" evidence="1">
    <location>
        <position position="62"/>
    </location>
</feature>
<accession>X1QDV3</accession>
<feature type="non-terminal residue" evidence="1">
    <location>
        <position position="1"/>
    </location>
</feature>
<dbReference type="EMBL" id="BARV01045201">
    <property type="protein sequence ID" value="GAI66677.1"/>
    <property type="molecule type" value="Genomic_DNA"/>
</dbReference>
<dbReference type="AlphaFoldDB" id="X1QDV3"/>
<sequence length="62" mass="6466">DDVNDSLGTLAVIARFAAHMLPKRLGKLLLGPAGWALTAAEIANLGMTVSRLPLRAISLKVG</sequence>
<comment type="caution">
    <text evidence="1">The sequence shown here is derived from an EMBL/GenBank/DDBJ whole genome shotgun (WGS) entry which is preliminary data.</text>
</comment>
<proteinExistence type="predicted"/>
<gene>
    <name evidence="1" type="ORF">S06H3_66382</name>
</gene>
<evidence type="ECO:0000313" key="1">
    <source>
        <dbReference type="EMBL" id="GAI66677.1"/>
    </source>
</evidence>